<dbReference type="PRINTS" id="PR00376">
    <property type="entry name" value="IL1BCENZYME"/>
</dbReference>
<keyword evidence="14" id="KW-1185">Reference proteome</keyword>
<dbReference type="GO" id="GO:0042981">
    <property type="term" value="P:regulation of apoptotic process"/>
    <property type="evidence" value="ECO:0007669"/>
    <property type="project" value="InterPro"/>
</dbReference>
<dbReference type="PIRSF" id="PIRSF038001">
    <property type="entry name" value="Caspase_ICE"/>
    <property type="match status" value="1"/>
</dbReference>
<dbReference type="Pfam" id="PF00656">
    <property type="entry name" value="Peptidase_C14"/>
    <property type="match status" value="1"/>
</dbReference>
<keyword evidence="4" id="KW-0378">Hydrolase</keyword>
<dbReference type="InterPro" id="IPR001315">
    <property type="entry name" value="CARD"/>
</dbReference>
<dbReference type="STRING" id="50429.A0A2B4RVA9"/>
<comment type="caution">
    <text evidence="13">The sequence shown here is derived from an EMBL/GenBank/DDBJ whole genome shotgun (WGS) entry which is preliminary data.</text>
</comment>
<evidence type="ECO:0000256" key="4">
    <source>
        <dbReference type="ARBA" id="ARBA00022801"/>
    </source>
</evidence>
<reference evidence="14" key="1">
    <citation type="journal article" date="2017" name="bioRxiv">
        <title>Comparative analysis of the genomes of Stylophora pistillata and Acropora digitifera provides evidence for extensive differences between species of corals.</title>
        <authorList>
            <person name="Voolstra C.R."/>
            <person name="Li Y."/>
            <person name="Liew Y.J."/>
            <person name="Baumgarten S."/>
            <person name="Zoccola D."/>
            <person name="Flot J.-F."/>
            <person name="Tambutte S."/>
            <person name="Allemand D."/>
            <person name="Aranda M."/>
        </authorList>
    </citation>
    <scope>NUCLEOTIDE SEQUENCE [LARGE SCALE GENOMIC DNA]</scope>
</reference>
<comment type="similarity">
    <text evidence="1 8">Belongs to the peptidase C14A family.</text>
</comment>
<evidence type="ECO:0000256" key="1">
    <source>
        <dbReference type="ARBA" id="ARBA00010134"/>
    </source>
</evidence>
<evidence type="ECO:0000313" key="13">
    <source>
        <dbReference type="EMBL" id="PFX21106.1"/>
    </source>
</evidence>
<evidence type="ECO:0000256" key="7">
    <source>
        <dbReference type="PIRSR" id="PIRSR038001-1"/>
    </source>
</evidence>
<dbReference type="Gene3D" id="1.10.533.10">
    <property type="entry name" value="Death Domain, Fas"/>
    <property type="match status" value="1"/>
</dbReference>
<evidence type="ECO:0000256" key="8">
    <source>
        <dbReference type="RuleBase" id="RU003971"/>
    </source>
</evidence>
<dbReference type="AlphaFoldDB" id="A0A2B4RVA9"/>
<evidence type="ECO:0000256" key="3">
    <source>
        <dbReference type="ARBA" id="ARBA00022703"/>
    </source>
</evidence>
<keyword evidence="6" id="KW-0865">Zymogen</keyword>
<feature type="domain" description="CARD" evidence="12">
    <location>
        <begin position="1"/>
        <end position="79"/>
    </location>
</feature>
<dbReference type="InterPro" id="IPR002398">
    <property type="entry name" value="Pept_C14"/>
</dbReference>
<dbReference type="SMART" id="SM00114">
    <property type="entry name" value="CARD"/>
    <property type="match status" value="1"/>
</dbReference>
<dbReference type="CDD" id="cd01671">
    <property type="entry name" value="CARD"/>
    <property type="match status" value="1"/>
</dbReference>
<feature type="compositionally biased region" description="Low complexity" evidence="9">
    <location>
        <begin position="93"/>
        <end position="102"/>
    </location>
</feature>
<keyword evidence="3" id="KW-0053">Apoptosis</keyword>
<dbReference type="Proteomes" id="UP000225706">
    <property type="component" value="Unassembled WGS sequence"/>
</dbReference>
<dbReference type="EMBL" id="LSMT01000291">
    <property type="protein sequence ID" value="PFX21106.1"/>
    <property type="molecule type" value="Genomic_DNA"/>
</dbReference>
<dbReference type="PANTHER" id="PTHR47901:SF8">
    <property type="entry name" value="CASPASE-3"/>
    <property type="match status" value="1"/>
</dbReference>
<keyword evidence="5" id="KW-0788">Thiol protease</keyword>
<feature type="domain" description="Caspase family p10" evidence="10">
    <location>
        <begin position="331"/>
        <end position="419"/>
    </location>
</feature>
<evidence type="ECO:0000259" key="10">
    <source>
        <dbReference type="PROSITE" id="PS50207"/>
    </source>
</evidence>
<dbReference type="SUPFAM" id="SSF47986">
    <property type="entry name" value="DEATH domain"/>
    <property type="match status" value="1"/>
</dbReference>
<dbReference type="Pfam" id="PF00619">
    <property type="entry name" value="CARD"/>
    <property type="match status" value="1"/>
</dbReference>
<feature type="active site" evidence="7">
    <location>
        <position position="280"/>
    </location>
</feature>
<dbReference type="InterPro" id="IPR016129">
    <property type="entry name" value="Caspase_his_AS"/>
</dbReference>
<feature type="domain" description="Caspase family p20" evidence="11">
    <location>
        <begin position="161"/>
        <end position="284"/>
    </location>
</feature>
<protein>
    <submittedName>
        <fullName evidence="13">Caspase-2</fullName>
    </submittedName>
</protein>
<dbReference type="InterPro" id="IPR029030">
    <property type="entry name" value="Caspase-like_dom_sf"/>
</dbReference>
<evidence type="ECO:0000259" key="12">
    <source>
        <dbReference type="PROSITE" id="PS50209"/>
    </source>
</evidence>
<keyword evidence="2" id="KW-0645">Protease</keyword>
<dbReference type="InterPro" id="IPR015917">
    <property type="entry name" value="Pept_C14A"/>
</dbReference>
<feature type="active site" evidence="7">
    <location>
        <position position="237"/>
    </location>
</feature>
<evidence type="ECO:0000256" key="2">
    <source>
        <dbReference type="ARBA" id="ARBA00022670"/>
    </source>
</evidence>
<dbReference type="Gene3D" id="3.40.50.1460">
    <property type="match status" value="1"/>
</dbReference>
<dbReference type="SUPFAM" id="SSF52129">
    <property type="entry name" value="Caspase-like"/>
    <property type="match status" value="1"/>
</dbReference>
<dbReference type="PANTHER" id="PTHR47901">
    <property type="entry name" value="CASPASE RECRUITMENT DOMAIN-CONTAINING PROTEIN 18"/>
    <property type="match status" value="1"/>
</dbReference>
<dbReference type="PROSITE" id="PS01121">
    <property type="entry name" value="CASPASE_HIS"/>
    <property type="match status" value="1"/>
</dbReference>
<dbReference type="OrthoDB" id="6116485at2759"/>
<dbReference type="InterPro" id="IPR011600">
    <property type="entry name" value="Pept_C14_caspase"/>
</dbReference>
<dbReference type="GO" id="GO:0006508">
    <property type="term" value="P:proteolysis"/>
    <property type="evidence" value="ECO:0007669"/>
    <property type="project" value="UniProtKB-KW"/>
</dbReference>
<dbReference type="PROSITE" id="PS01122">
    <property type="entry name" value="CASPASE_CYS"/>
    <property type="match status" value="1"/>
</dbReference>
<evidence type="ECO:0000256" key="9">
    <source>
        <dbReference type="SAM" id="MobiDB-lite"/>
    </source>
</evidence>
<dbReference type="PROSITE" id="PS50207">
    <property type="entry name" value="CASPASE_P10"/>
    <property type="match status" value="1"/>
</dbReference>
<evidence type="ECO:0000259" key="11">
    <source>
        <dbReference type="PROSITE" id="PS50208"/>
    </source>
</evidence>
<name>A0A2B4RVA9_STYPI</name>
<dbReference type="PROSITE" id="PS50208">
    <property type="entry name" value="CASPASE_P20"/>
    <property type="match status" value="1"/>
</dbReference>
<feature type="region of interest" description="Disordered" evidence="9">
    <location>
        <begin position="92"/>
        <end position="147"/>
    </location>
</feature>
<evidence type="ECO:0000256" key="5">
    <source>
        <dbReference type="ARBA" id="ARBA00022807"/>
    </source>
</evidence>
<feature type="compositionally biased region" description="Basic and acidic residues" evidence="9">
    <location>
        <begin position="138"/>
        <end position="147"/>
    </location>
</feature>
<dbReference type="InterPro" id="IPR001309">
    <property type="entry name" value="Pept_C14_p20"/>
</dbReference>
<evidence type="ECO:0000256" key="6">
    <source>
        <dbReference type="ARBA" id="ARBA00023145"/>
    </source>
</evidence>
<dbReference type="SMART" id="SM00115">
    <property type="entry name" value="CASc"/>
    <property type="match status" value="1"/>
</dbReference>
<organism evidence="13 14">
    <name type="scientific">Stylophora pistillata</name>
    <name type="common">Smooth cauliflower coral</name>
    <dbReference type="NCBI Taxonomy" id="50429"/>
    <lineage>
        <taxon>Eukaryota</taxon>
        <taxon>Metazoa</taxon>
        <taxon>Cnidaria</taxon>
        <taxon>Anthozoa</taxon>
        <taxon>Hexacorallia</taxon>
        <taxon>Scleractinia</taxon>
        <taxon>Astrocoeniina</taxon>
        <taxon>Pocilloporidae</taxon>
        <taxon>Stylophora</taxon>
    </lineage>
</organism>
<dbReference type="InterPro" id="IPR033139">
    <property type="entry name" value="Caspase_cys_AS"/>
</dbReference>
<feature type="compositionally biased region" description="Basic and acidic residues" evidence="9">
    <location>
        <begin position="114"/>
        <end position="123"/>
    </location>
</feature>
<dbReference type="PROSITE" id="PS50209">
    <property type="entry name" value="CARD"/>
    <property type="match status" value="1"/>
</dbReference>
<dbReference type="InterPro" id="IPR011029">
    <property type="entry name" value="DEATH-like_dom_sf"/>
</dbReference>
<gene>
    <name evidence="13" type="primary">CASP2</name>
    <name evidence="13" type="ORF">AWC38_SpisGene14415</name>
</gene>
<dbReference type="FunFam" id="1.10.533.10:FF:000024">
    <property type="entry name" value="caspase-2 isoform X1"/>
    <property type="match status" value="1"/>
</dbReference>
<accession>A0A2B4RVA9</accession>
<dbReference type="GO" id="GO:0004197">
    <property type="term" value="F:cysteine-type endopeptidase activity"/>
    <property type="evidence" value="ECO:0007669"/>
    <property type="project" value="InterPro"/>
</dbReference>
<dbReference type="CDD" id="cd00032">
    <property type="entry name" value="CASc"/>
    <property type="match status" value="1"/>
</dbReference>
<proteinExistence type="inferred from homology"/>
<sequence>MDKKHKDLLRKNRMTLVEDLEATQLSNYLYQEGVISENDVETIKAKPTRRAQAEKLLDILPRRGPKAFDVFCRALDETDGQGHLLDLLRPNESSASGAVSSSTQDGNRGSLSLERSDGTRPIDPEQVAIKSNASTSSNDKKNAERGFDDDNDLVYSMKCKPHGLCLIINNVDFEYLSRRGGSDVDAKKLDELFTKLQYTVKMVRNQSSKQLKETLFQFAKLNDHEMADSVVVCLLSHGLEGQIYGVDGVLVSIPDLLALFNGYAAKDLIGKPKMFFIQACRGSDFDRGVDVIDSGHVSPIEAPLTEANAGFPRTAVPDVQPKTIKPEPDPEPETLPAEADMLVAYSTVPGYVSWNNLAKGSWFVQAIADIFSAYAHTEDVVSMLIRVNHKVAREFESYNRKKQIPAPVIMLTKKVFFFPQQQAGK</sequence>
<dbReference type="InterPro" id="IPR002138">
    <property type="entry name" value="Pept_C14_p10"/>
</dbReference>
<evidence type="ECO:0000313" key="14">
    <source>
        <dbReference type="Proteomes" id="UP000225706"/>
    </source>
</evidence>
<dbReference type="GO" id="GO:0006915">
    <property type="term" value="P:apoptotic process"/>
    <property type="evidence" value="ECO:0007669"/>
    <property type="project" value="UniProtKB-KW"/>
</dbReference>